<comment type="subcellular location">
    <subcellularLocation>
        <location evidence="2">Mitochondrion matrix</location>
    </subcellularLocation>
</comment>
<name>A0A139B0H3_GONPJ</name>
<sequence length="513" mass="55124">MFSQALSPRASVQALRGGPHSCFHAAQLSARVPSAASIVQNSNCRARLTLDAVRLSRQSRVMQYKSYRLFHSTVVSRGVIPFHLADIGEGIQECEIVQWYVKEGDRIQMFDKLCEVQSDKATVEITSRYDGVVKKLHHKVGEMAKVGQPLCDIETASAQPTSAPAAASSVVAPAPKREPVKPAAPPSTPTAPVAPAEDGNAMTFATPAVRRVAKENGVDLRQISGSGKDGRILKEDVFAYIEAQKGGSSAVRPLPLAQTASAEIPTTPVPLTPLQKSMFKNMSRSLQIPHFLYSDDVYTDNLTQLRSSINKLIASEPKKHSMEKTSYMPILVKALSAALVDFPLLNAQLVTAADDPTDVSKAKLQYRSIHNVGFAMDSPLGLVVPVIKDVQNKSVLEVATEMYRLTELGKAGQIPPADFSGATITISNIGNIGGGVVSPVIPPDTLVIGGVGKIRRIPVVEESEGDERISIKSAMTVSFSADHRVVDGATVARFVSRWKAMLEDVGMLVSGLR</sequence>
<dbReference type="InterPro" id="IPR001078">
    <property type="entry name" value="2-oxoacid_DH_actylTfrase"/>
</dbReference>
<comment type="catalytic activity">
    <reaction evidence="9">
        <text>N(6)-[(R)-dihydrolipoyl]-L-lysyl-[protein] + 2-methylpropanoyl-CoA = N(6)-[(R)-S(8)-2-methylpropanoyldihydrolipoyl]-L-lysyl-[protein] + CoA</text>
        <dbReference type="Rhea" id="RHEA:18865"/>
        <dbReference type="Rhea" id="RHEA-COMP:10475"/>
        <dbReference type="Rhea" id="RHEA-COMP:10497"/>
        <dbReference type="ChEBI" id="CHEBI:57287"/>
        <dbReference type="ChEBI" id="CHEBI:57338"/>
        <dbReference type="ChEBI" id="CHEBI:83100"/>
        <dbReference type="ChEBI" id="CHEBI:83142"/>
        <dbReference type="EC" id="2.3.1.168"/>
    </reaction>
    <physiologicalReaction direction="left-to-right" evidence="9">
        <dbReference type="Rhea" id="RHEA:18866"/>
    </physiologicalReaction>
</comment>
<organism evidence="14 15">
    <name type="scientific">Gonapodya prolifera (strain JEL478)</name>
    <name type="common">Monoblepharis prolifera</name>
    <dbReference type="NCBI Taxonomy" id="1344416"/>
    <lineage>
        <taxon>Eukaryota</taxon>
        <taxon>Fungi</taxon>
        <taxon>Fungi incertae sedis</taxon>
        <taxon>Chytridiomycota</taxon>
        <taxon>Chytridiomycota incertae sedis</taxon>
        <taxon>Monoblepharidomycetes</taxon>
        <taxon>Monoblepharidales</taxon>
        <taxon>Gonapodyaceae</taxon>
        <taxon>Gonapodya</taxon>
    </lineage>
</organism>
<feature type="compositionally biased region" description="Low complexity" evidence="11">
    <location>
        <begin position="162"/>
        <end position="174"/>
    </location>
</feature>
<comment type="similarity">
    <text evidence="3 10">Belongs to the 2-oxoacid dehydrogenase family.</text>
</comment>
<dbReference type="SUPFAM" id="SSF47005">
    <property type="entry name" value="Peripheral subunit-binding domain of 2-oxo acid dehydrogenase complex"/>
    <property type="match status" value="1"/>
</dbReference>
<evidence type="ECO:0000256" key="4">
    <source>
        <dbReference type="ARBA" id="ARBA00022679"/>
    </source>
</evidence>
<dbReference type="PANTHER" id="PTHR43178:SF5">
    <property type="entry name" value="LIPOAMIDE ACYLTRANSFERASE COMPONENT OF BRANCHED-CHAIN ALPHA-KETO ACID DEHYDROGENASE COMPLEX, MITOCHONDRIAL"/>
    <property type="match status" value="1"/>
</dbReference>
<dbReference type="InterPro" id="IPR004167">
    <property type="entry name" value="PSBD"/>
</dbReference>
<keyword evidence="4 10" id="KW-0808">Transferase</keyword>
<evidence type="ECO:0000313" key="15">
    <source>
        <dbReference type="Proteomes" id="UP000070544"/>
    </source>
</evidence>
<evidence type="ECO:0000256" key="10">
    <source>
        <dbReference type="RuleBase" id="RU003423"/>
    </source>
</evidence>
<dbReference type="Pfam" id="PF02817">
    <property type="entry name" value="E3_binding"/>
    <property type="match status" value="1"/>
</dbReference>
<dbReference type="GO" id="GO:0043754">
    <property type="term" value="F:dihydrolipoamide branched chain acyltransferase activity"/>
    <property type="evidence" value="ECO:0007669"/>
    <property type="project" value="UniProtKB-EC"/>
</dbReference>
<dbReference type="EMBL" id="KQ965731">
    <property type="protein sequence ID" value="KXS22440.1"/>
    <property type="molecule type" value="Genomic_DNA"/>
</dbReference>
<dbReference type="GO" id="GO:0005829">
    <property type="term" value="C:cytosol"/>
    <property type="evidence" value="ECO:0007669"/>
    <property type="project" value="UniProtKB-ARBA"/>
</dbReference>
<dbReference type="InterPro" id="IPR023213">
    <property type="entry name" value="CAT-like_dom_sf"/>
</dbReference>
<dbReference type="Pfam" id="PF00364">
    <property type="entry name" value="Biotin_lipoyl"/>
    <property type="match status" value="1"/>
</dbReference>
<dbReference type="GO" id="GO:0045333">
    <property type="term" value="P:cellular respiration"/>
    <property type="evidence" value="ECO:0007669"/>
    <property type="project" value="UniProtKB-ARBA"/>
</dbReference>
<dbReference type="InterPro" id="IPR003016">
    <property type="entry name" value="2-oxoA_DH_lipoyl-BS"/>
</dbReference>
<feature type="domain" description="Peripheral subunit-binding (PSBD)" evidence="13">
    <location>
        <begin position="204"/>
        <end position="241"/>
    </location>
</feature>
<evidence type="ECO:0000259" key="13">
    <source>
        <dbReference type="PROSITE" id="PS51826"/>
    </source>
</evidence>
<dbReference type="GO" id="GO:0005759">
    <property type="term" value="C:mitochondrial matrix"/>
    <property type="evidence" value="ECO:0007669"/>
    <property type="project" value="UniProtKB-SubCell"/>
</dbReference>
<dbReference type="OrthoDB" id="15567at2759"/>
<evidence type="ECO:0000256" key="7">
    <source>
        <dbReference type="ARBA" id="ARBA00023128"/>
    </source>
</evidence>
<keyword evidence="8 10" id="KW-0012">Acyltransferase</keyword>
<evidence type="ECO:0000256" key="8">
    <source>
        <dbReference type="ARBA" id="ARBA00023315"/>
    </source>
</evidence>
<dbReference type="PROSITE" id="PS50968">
    <property type="entry name" value="BIOTINYL_LIPOYL"/>
    <property type="match status" value="1"/>
</dbReference>
<evidence type="ECO:0000256" key="6">
    <source>
        <dbReference type="ARBA" id="ARBA00022946"/>
    </source>
</evidence>
<dbReference type="OMA" id="MPFCIKA"/>
<evidence type="ECO:0000313" key="14">
    <source>
        <dbReference type="EMBL" id="KXS22440.1"/>
    </source>
</evidence>
<dbReference type="InterPro" id="IPR036625">
    <property type="entry name" value="E3-bd_dom_sf"/>
</dbReference>
<dbReference type="SUPFAM" id="SSF51230">
    <property type="entry name" value="Single hybrid motif"/>
    <property type="match status" value="1"/>
</dbReference>
<dbReference type="SUPFAM" id="SSF52777">
    <property type="entry name" value="CoA-dependent acyltransferases"/>
    <property type="match status" value="1"/>
</dbReference>
<protein>
    <recommendedName>
        <fullName evidence="10">Dihydrolipoamide acetyltransferase component of pyruvate dehydrogenase complex</fullName>
        <ecNumber evidence="10">2.3.1.-</ecNumber>
    </recommendedName>
</protein>
<feature type="domain" description="Lipoyl-binding" evidence="12">
    <location>
        <begin position="79"/>
        <end position="154"/>
    </location>
</feature>
<evidence type="ECO:0000259" key="12">
    <source>
        <dbReference type="PROSITE" id="PS50968"/>
    </source>
</evidence>
<dbReference type="GO" id="GO:0016407">
    <property type="term" value="F:acetyltransferase activity"/>
    <property type="evidence" value="ECO:0007669"/>
    <property type="project" value="TreeGrafter"/>
</dbReference>
<dbReference type="Gene3D" id="4.10.320.10">
    <property type="entry name" value="E3-binding domain"/>
    <property type="match status" value="1"/>
</dbReference>
<gene>
    <name evidence="14" type="ORF">M427DRAFT_50763</name>
</gene>
<dbReference type="InterPro" id="IPR011053">
    <property type="entry name" value="Single_hybrid_motif"/>
</dbReference>
<dbReference type="STRING" id="1344416.A0A139B0H3"/>
<dbReference type="FunFam" id="4.10.320.10:FF:000002">
    <property type="entry name" value="Dihydrolipoamide acetyltransferase component of pyruvate dehydrogenase complex"/>
    <property type="match status" value="1"/>
</dbReference>
<dbReference type="FunFam" id="2.40.50.100:FF:000013">
    <property type="entry name" value="Dihydrolipoamide acetyltransferase component of pyruvate dehydrogenase complex"/>
    <property type="match status" value="1"/>
</dbReference>
<dbReference type="PANTHER" id="PTHR43178">
    <property type="entry name" value="DIHYDROLIPOAMIDE ACETYLTRANSFERASE COMPONENT OF PYRUVATE DEHYDROGENASE COMPLEX"/>
    <property type="match status" value="1"/>
</dbReference>
<comment type="cofactor">
    <cofactor evidence="1 10">
        <name>(R)-lipoate</name>
        <dbReference type="ChEBI" id="CHEBI:83088"/>
    </cofactor>
</comment>
<evidence type="ECO:0000256" key="3">
    <source>
        <dbReference type="ARBA" id="ARBA00007317"/>
    </source>
</evidence>
<keyword evidence="15" id="KW-1185">Reference proteome</keyword>
<evidence type="ECO:0000256" key="2">
    <source>
        <dbReference type="ARBA" id="ARBA00004305"/>
    </source>
</evidence>
<keyword evidence="5 10" id="KW-0450">Lipoyl</keyword>
<keyword evidence="7" id="KW-0496">Mitochondrion</keyword>
<dbReference type="InterPro" id="IPR050743">
    <property type="entry name" value="2-oxoacid_DH_E2_comp"/>
</dbReference>
<dbReference type="GO" id="GO:0031405">
    <property type="term" value="F:lipoic acid binding"/>
    <property type="evidence" value="ECO:0007669"/>
    <property type="project" value="TreeGrafter"/>
</dbReference>
<dbReference type="AlphaFoldDB" id="A0A139B0H3"/>
<keyword evidence="6" id="KW-0809">Transit peptide</keyword>
<proteinExistence type="inferred from homology"/>
<reference evidence="14 15" key="1">
    <citation type="journal article" date="2015" name="Genome Biol. Evol.">
        <title>Phylogenomic analyses indicate that early fungi evolved digesting cell walls of algal ancestors of land plants.</title>
        <authorList>
            <person name="Chang Y."/>
            <person name="Wang S."/>
            <person name="Sekimoto S."/>
            <person name="Aerts A.L."/>
            <person name="Choi C."/>
            <person name="Clum A."/>
            <person name="LaButti K.M."/>
            <person name="Lindquist E.A."/>
            <person name="Yee Ngan C."/>
            <person name="Ohm R.A."/>
            <person name="Salamov A.A."/>
            <person name="Grigoriev I.V."/>
            <person name="Spatafora J.W."/>
            <person name="Berbee M.L."/>
        </authorList>
    </citation>
    <scope>NUCLEOTIDE SEQUENCE [LARGE SCALE GENOMIC DNA]</scope>
    <source>
        <strain evidence="14 15">JEL478</strain>
    </source>
</reference>
<evidence type="ECO:0000256" key="9">
    <source>
        <dbReference type="ARBA" id="ARBA00051775"/>
    </source>
</evidence>
<dbReference type="Pfam" id="PF00198">
    <property type="entry name" value="2-oxoacid_dh"/>
    <property type="match status" value="1"/>
</dbReference>
<dbReference type="InterPro" id="IPR000089">
    <property type="entry name" value="Biotin_lipoyl"/>
</dbReference>
<feature type="region of interest" description="Disordered" evidence="11">
    <location>
        <begin position="162"/>
        <end position="200"/>
    </location>
</feature>
<evidence type="ECO:0000256" key="11">
    <source>
        <dbReference type="SAM" id="MobiDB-lite"/>
    </source>
</evidence>
<accession>A0A139B0H3</accession>
<evidence type="ECO:0000256" key="1">
    <source>
        <dbReference type="ARBA" id="ARBA00001938"/>
    </source>
</evidence>
<dbReference type="Gene3D" id="3.30.559.10">
    <property type="entry name" value="Chloramphenicol acetyltransferase-like domain"/>
    <property type="match status" value="1"/>
</dbReference>
<dbReference type="PROSITE" id="PS00189">
    <property type="entry name" value="LIPOYL"/>
    <property type="match status" value="1"/>
</dbReference>
<dbReference type="Proteomes" id="UP000070544">
    <property type="component" value="Unassembled WGS sequence"/>
</dbReference>
<dbReference type="CDD" id="cd06849">
    <property type="entry name" value="lipoyl_domain"/>
    <property type="match status" value="1"/>
</dbReference>
<dbReference type="PROSITE" id="PS51826">
    <property type="entry name" value="PSBD"/>
    <property type="match status" value="1"/>
</dbReference>
<dbReference type="FunFam" id="3.30.559.10:FF:000007">
    <property type="entry name" value="Dihydrolipoamide acetyltransferase component of pyruvate dehydrogenase complex"/>
    <property type="match status" value="1"/>
</dbReference>
<dbReference type="EC" id="2.3.1.-" evidence="10"/>
<evidence type="ECO:0000256" key="5">
    <source>
        <dbReference type="ARBA" id="ARBA00022823"/>
    </source>
</evidence>
<dbReference type="Gene3D" id="2.40.50.100">
    <property type="match status" value="1"/>
</dbReference>